<feature type="region of interest" description="Disordered" evidence="1">
    <location>
        <begin position="35"/>
        <end position="56"/>
    </location>
</feature>
<dbReference type="GO" id="GO:0000932">
    <property type="term" value="C:P-body"/>
    <property type="evidence" value="ECO:0007669"/>
    <property type="project" value="TreeGrafter"/>
</dbReference>
<feature type="domain" description="RNB" evidence="2">
    <location>
        <begin position="47"/>
        <end position="365"/>
    </location>
</feature>
<evidence type="ECO:0000256" key="1">
    <source>
        <dbReference type="SAM" id="MobiDB-lite"/>
    </source>
</evidence>
<dbReference type="SUPFAM" id="SSF50249">
    <property type="entry name" value="Nucleic acid-binding proteins"/>
    <property type="match status" value="1"/>
</dbReference>
<dbReference type="SMART" id="SM00955">
    <property type="entry name" value="RNB"/>
    <property type="match status" value="1"/>
</dbReference>
<dbReference type="PANTHER" id="PTHR23355:SF42">
    <property type="entry name" value="RIBONUCLEASE II, CHLOROPLASTIC_MITOCHONDRIAL"/>
    <property type="match status" value="1"/>
</dbReference>
<proteinExistence type="predicted"/>
<sequence>MGRRLVAGTDFSAIREEFDLPARFSAAALTEAEEAARAAHRPGPEPLADATDLPLVTIDPPGAKDLDQALAVQRRRSGFRVHYAIADLAAFVRPEGALDQEAGTRGQTVYLPDGSVPLHPPSLSESAASLLPGEVRRAVLWTIDTDAHGQPVDVDVRRALVRSTAQYDYETVERAFATDSAPEPVRALAELGPLRRELAVQRGAIELQLPEQEVVPDGNGSWAITLRPRGDVDAWNAEISLMTGMCAAQIMLEAGVGILRTLPDAEPEAVRWLQRSAQALGIPWPDGADTAKMLASLDPDRPESLALFSDTTRLLRGADYTAFDGTPPAEDGHAGIGGPYAHVTAPIRRLVDRYGTEICLAVNAGREVPEWVKAALPRLPEVMSASDTLAGRVERACIDLAEVWLLAPRVGETFEAVVLRVDGNHGSDDDKARGAELGGDHEPRKGKAEILLDDPPVLAKCPATGMTEGQRVAVRLVDVDVDRRTVSFERA</sequence>
<gene>
    <name evidence="3" type="ORF">DIU77_10840</name>
</gene>
<dbReference type="Pfam" id="PF00773">
    <property type="entry name" value="RNB"/>
    <property type="match status" value="1"/>
</dbReference>
<dbReference type="InterPro" id="IPR040596">
    <property type="entry name" value="RNase_II_C_S1"/>
</dbReference>
<dbReference type="GO" id="GO:0000175">
    <property type="term" value="F:3'-5'-RNA exonuclease activity"/>
    <property type="evidence" value="ECO:0007669"/>
    <property type="project" value="TreeGrafter"/>
</dbReference>
<dbReference type="STRING" id="1111738.GCA_000427905_01775"/>
<dbReference type="InterPro" id="IPR012340">
    <property type="entry name" value="NA-bd_OB-fold"/>
</dbReference>
<name>A0A2W4L5Y2_9PSEU</name>
<dbReference type="EMBL" id="QGUI01000390">
    <property type="protein sequence ID" value="PZM96399.1"/>
    <property type="molecule type" value="Genomic_DNA"/>
</dbReference>
<organism evidence="3">
    <name type="scientific">Thermocrispum agreste</name>
    <dbReference type="NCBI Taxonomy" id="37925"/>
    <lineage>
        <taxon>Bacteria</taxon>
        <taxon>Bacillati</taxon>
        <taxon>Actinomycetota</taxon>
        <taxon>Actinomycetes</taxon>
        <taxon>Pseudonocardiales</taxon>
        <taxon>Pseudonocardiaceae</taxon>
        <taxon>Thermocrispum</taxon>
    </lineage>
</organism>
<evidence type="ECO:0000259" key="2">
    <source>
        <dbReference type="SMART" id="SM00955"/>
    </source>
</evidence>
<dbReference type="Pfam" id="PF18614">
    <property type="entry name" value="RNase_II_C_S1"/>
    <property type="match status" value="1"/>
</dbReference>
<dbReference type="InterPro" id="IPR001900">
    <property type="entry name" value="RNase_II/R"/>
</dbReference>
<comment type="caution">
    <text evidence="3">The sequence shown here is derived from an EMBL/GenBank/DDBJ whole genome shotgun (WGS) entry which is preliminary data.</text>
</comment>
<dbReference type="GO" id="GO:0003723">
    <property type="term" value="F:RNA binding"/>
    <property type="evidence" value="ECO:0007669"/>
    <property type="project" value="InterPro"/>
</dbReference>
<dbReference type="InterPro" id="IPR050180">
    <property type="entry name" value="RNR_Ribonuclease"/>
</dbReference>
<dbReference type="GO" id="GO:0006402">
    <property type="term" value="P:mRNA catabolic process"/>
    <property type="evidence" value="ECO:0007669"/>
    <property type="project" value="TreeGrafter"/>
</dbReference>
<dbReference type="PANTHER" id="PTHR23355">
    <property type="entry name" value="RIBONUCLEASE"/>
    <property type="match status" value="1"/>
</dbReference>
<protein>
    <submittedName>
        <fullName evidence="3">Ribonuclease II</fullName>
    </submittedName>
</protein>
<dbReference type="AlphaFoldDB" id="A0A2W4L5Y2"/>
<accession>A0A2W4L5Y2</accession>
<reference evidence="3" key="1">
    <citation type="submission" date="2018-05" db="EMBL/GenBank/DDBJ databases">
        <authorList>
            <person name="Lanie J.A."/>
            <person name="Ng W.-L."/>
            <person name="Kazmierczak K.M."/>
            <person name="Andrzejewski T.M."/>
            <person name="Davidsen T.M."/>
            <person name="Wayne K.J."/>
            <person name="Tettelin H."/>
            <person name="Glass J.I."/>
            <person name="Rusch D."/>
            <person name="Podicherti R."/>
            <person name="Tsui H.-C.T."/>
            <person name="Winkler M.E."/>
        </authorList>
    </citation>
    <scope>NUCLEOTIDE SEQUENCE</scope>
    <source>
        <strain evidence="3">ZC4RG45</strain>
    </source>
</reference>
<evidence type="ECO:0000313" key="3">
    <source>
        <dbReference type="EMBL" id="PZM96399.1"/>
    </source>
</evidence>